<name>A0A0C9ZZF0_9AGAM</name>
<protein>
    <submittedName>
        <fullName evidence="2">Unplaced genomic scaffold scaffold_26, whole genome shotgun sequence</fullName>
    </submittedName>
</protein>
<reference evidence="3" key="2">
    <citation type="submission" date="2015-01" db="EMBL/GenBank/DDBJ databases">
        <title>Evolutionary Origins and Diversification of the Mycorrhizal Mutualists.</title>
        <authorList>
            <consortium name="DOE Joint Genome Institute"/>
            <consortium name="Mycorrhizal Genomics Consortium"/>
            <person name="Kohler A."/>
            <person name="Kuo A."/>
            <person name="Nagy L.G."/>
            <person name="Floudas D."/>
            <person name="Copeland A."/>
            <person name="Barry K.W."/>
            <person name="Cichocki N."/>
            <person name="Veneault-Fourrey C."/>
            <person name="LaButti K."/>
            <person name="Lindquist E.A."/>
            <person name="Lipzen A."/>
            <person name="Lundell T."/>
            <person name="Morin E."/>
            <person name="Murat C."/>
            <person name="Riley R."/>
            <person name="Ohm R."/>
            <person name="Sun H."/>
            <person name="Tunlid A."/>
            <person name="Henrissat B."/>
            <person name="Grigoriev I.V."/>
            <person name="Hibbett D.S."/>
            <person name="Martin F."/>
        </authorList>
    </citation>
    <scope>NUCLEOTIDE SEQUENCE [LARGE SCALE GENOMIC DNA]</scope>
    <source>
        <strain evidence="3">441</strain>
    </source>
</reference>
<reference evidence="2 3" key="1">
    <citation type="submission" date="2014-04" db="EMBL/GenBank/DDBJ databases">
        <authorList>
            <consortium name="DOE Joint Genome Institute"/>
            <person name="Kuo A."/>
            <person name="Kohler A."/>
            <person name="Costa M.D."/>
            <person name="Nagy L.G."/>
            <person name="Floudas D."/>
            <person name="Copeland A."/>
            <person name="Barry K.W."/>
            <person name="Cichocki N."/>
            <person name="Veneault-Fourrey C."/>
            <person name="LaButti K."/>
            <person name="Lindquist E.A."/>
            <person name="Lipzen A."/>
            <person name="Lundell T."/>
            <person name="Morin E."/>
            <person name="Murat C."/>
            <person name="Sun H."/>
            <person name="Tunlid A."/>
            <person name="Henrissat B."/>
            <person name="Grigoriev I.V."/>
            <person name="Hibbett D.S."/>
            <person name="Martin F."/>
            <person name="Nordberg H.P."/>
            <person name="Cantor M.N."/>
            <person name="Hua S.X."/>
        </authorList>
    </citation>
    <scope>NUCLEOTIDE SEQUENCE [LARGE SCALE GENOMIC DNA]</scope>
    <source>
        <strain evidence="2 3">441</strain>
    </source>
</reference>
<dbReference type="EMBL" id="KN833710">
    <property type="protein sequence ID" value="KIK25163.1"/>
    <property type="molecule type" value="Genomic_DNA"/>
</dbReference>
<proteinExistence type="predicted"/>
<evidence type="ECO:0000256" key="1">
    <source>
        <dbReference type="SAM" id="MobiDB-lite"/>
    </source>
</evidence>
<organism evidence="2 3">
    <name type="scientific">Pisolithus microcarpus 441</name>
    <dbReference type="NCBI Taxonomy" id="765257"/>
    <lineage>
        <taxon>Eukaryota</taxon>
        <taxon>Fungi</taxon>
        <taxon>Dikarya</taxon>
        <taxon>Basidiomycota</taxon>
        <taxon>Agaricomycotina</taxon>
        <taxon>Agaricomycetes</taxon>
        <taxon>Agaricomycetidae</taxon>
        <taxon>Boletales</taxon>
        <taxon>Sclerodermatineae</taxon>
        <taxon>Pisolithaceae</taxon>
        <taxon>Pisolithus</taxon>
    </lineage>
</organism>
<dbReference type="AlphaFoldDB" id="A0A0C9ZZF0"/>
<evidence type="ECO:0000313" key="3">
    <source>
        <dbReference type="Proteomes" id="UP000054018"/>
    </source>
</evidence>
<sequence>MPNNEEQRGKRLSSGSSTDKRRFTGSASTVTKAEFIQHAKSHPAIVRPNFVSTSCDRTQSKKFHFKVVRTHGKGTHGLWSKCWNQGFVRLRST</sequence>
<feature type="region of interest" description="Disordered" evidence="1">
    <location>
        <begin position="1"/>
        <end position="28"/>
    </location>
</feature>
<dbReference type="Proteomes" id="UP000054018">
    <property type="component" value="Unassembled WGS sequence"/>
</dbReference>
<dbReference type="HOGENOM" id="CLU_2400525_0_0_1"/>
<evidence type="ECO:0000313" key="2">
    <source>
        <dbReference type="EMBL" id="KIK25163.1"/>
    </source>
</evidence>
<gene>
    <name evidence="2" type="ORF">PISMIDRAFT_353818</name>
</gene>
<accession>A0A0C9ZZF0</accession>
<keyword evidence="3" id="KW-1185">Reference proteome</keyword>